<proteinExistence type="predicted"/>
<organism evidence="7 8">
    <name type="scientific">Candidatus Reconcilbacillus cellulovorans</name>
    <dbReference type="NCBI Taxonomy" id="1906605"/>
    <lineage>
        <taxon>Bacteria</taxon>
        <taxon>Bacillati</taxon>
        <taxon>Bacillota</taxon>
        <taxon>Bacilli</taxon>
        <taxon>Bacillales</taxon>
        <taxon>Paenibacillaceae</taxon>
        <taxon>Candidatus Reconcilbacillus</taxon>
    </lineage>
</organism>
<dbReference type="InterPro" id="IPR050367">
    <property type="entry name" value="APC_superfamily"/>
</dbReference>
<name>A0A2A6DY52_9BACL</name>
<evidence type="ECO:0000313" key="7">
    <source>
        <dbReference type="EMBL" id="PDO09721.1"/>
    </source>
</evidence>
<dbReference type="Gene3D" id="1.20.1740.10">
    <property type="entry name" value="Amino acid/polyamine transporter I"/>
    <property type="match status" value="1"/>
</dbReference>
<protein>
    <submittedName>
        <fullName evidence="7">Putrescine importer PuuP</fullName>
    </submittedName>
</protein>
<comment type="caution">
    <text evidence="7">The sequence shown here is derived from an EMBL/GenBank/DDBJ whole genome shotgun (WGS) entry which is preliminary data.</text>
</comment>
<feature type="transmembrane region" description="Helical" evidence="5">
    <location>
        <begin position="368"/>
        <end position="386"/>
    </location>
</feature>
<feature type="domain" description="Amino acid permease/ SLC12A" evidence="6">
    <location>
        <begin position="10"/>
        <end position="325"/>
    </location>
</feature>
<feature type="transmembrane region" description="Helical" evidence="5">
    <location>
        <begin position="36"/>
        <end position="53"/>
    </location>
</feature>
<reference evidence="7 8" key="1">
    <citation type="submission" date="2016-12" db="EMBL/GenBank/DDBJ databases">
        <title>Candidatus Reconcilibacillus cellulovorans genome.</title>
        <authorList>
            <person name="Kolinko S."/>
            <person name="Wu Y.-W."/>
            <person name="Tachea F."/>
            <person name="Denzel E."/>
            <person name="Hiras J."/>
            <person name="Baecker N."/>
            <person name="Chan L.J."/>
            <person name="Eichorst S.A."/>
            <person name="Frey D."/>
            <person name="Adams P.D."/>
            <person name="Pray T."/>
            <person name="Tanjore D."/>
            <person name="Petzold C.J."/>
            <person name="Gladden J.M."/>
            <person name="Simmons B.A."/>
            <person name="Singer S.W."/>
        </authorList>
    </citation>
    <scope>NUCLEOTIDE SEQUENCE [LARGE SCALE GENOMIC DNA]</scope>
    <source>
        <strain evidence="7">JTherm</strain>
    </source>
</reference>
<feature type="transmembrane region" description="Helical" evidence="5">
    <location>
        <begin position="392"/>
        <end position="413"/>
    </location>
</feature>
<dbReference type="PIRSF" id="PIRSF006060">
    <property type="entry name" value="AA_transporter"/>
    <property type="match status" value="1"/>
</dbReference>
<dbReference type="GO" id="GO:0055085">
    <property type="term" value="P:transmembrane transport"/>
    <property type="evidence" value="ECO:0007669"/>
    <property type="project" value="InterPro"/>
</dbReference>
<evidence type="ECO:0000256" key="3">
    <source>
        <dbReference type="ARBA" id="ARBA00022989"/>
    </source>
</evidence>
<feature type="transmembrane region" description="Helical" evidence="5">
    <location>
        <begin position="335"/>
        <end position="356"/>
    </location>
</feature>
<sequence length="429" mass="47162">MFQVVFLGLAWMTPMIYFSVYGVAYEASRGHLTETYLMAMIAILFTARSYGVMAARFPQSGSAYTFAKQTLHPYLGFLVGWALMLDYLFSPIIAYLTFGIYIHAWFPVVPAEVWMVALNAVLTVINLLGVRLSAQISRLFVLVQIGFIALFSGCLAYRLAEGAPFSTEMFFNAGPSVLLAGTAIICFSFLGFDTATTLSEETLEPRKNIPRAVMWIVLIAGVVYAVPSVLTQGLFPVQAFEELDSAGLEVVRRVGGAALASVFMAVLLMAIFTQGLTSVTSLSRLMFVMGRESVLPERVFGYLHPRWRTPAANVLVTAVVSLLALAISLDDAVRFVSFGALTAFLMVNVCVVAHCFFRASDRSFATFVRYLLVPVVGGAYVAWLLVSMDHTTLAFGSIWLTLGVVYSMIRSVWRNRHDARRIRAEAAGL</sequence>
<dbReference type="InterPro" id="IPR004841">
    <property type="entry name" value="AA-permease/SLC12A_dom"/>
</dbReference>
<feature type="transmembrane region" description="Helical" evidence="5">
    <location>
        <begin position="74"/>
        <end position="101"/>
    </location>
</feature>
<feature type="transmembrane region" description="Helical" evidence="5">
    <location>
        <begin position="139"/>
        <end position="160"/>
    </location>
</feature>
<evidence type="ECO:0000256" key="4">
    <source>
        <dbReference type="ARBA" id="ARBA00023136"/>
    </source>
</evidence>
<dbReference type="Proteomes" id="UP000243688">
    <property type="component" value="Unassembled WGS sequence"/>
</dbReference>
<dbReference type="EMBL" id="MOXJ01000030">
    <property type="protein sequence ID" value="PDO09721.1"/>
    <property type="molecule type" value="Genomic_DNA"/>
</dbReference>
<evidence type="ECO:0000256" key="1">
    <source>
        <dbReference type="ARBA" id="ARBA00004141"/>
    </source>
</evidence>
<dbReference type="PANTHER" id="PTHR42770:SF8">
    <property type="entry name" value="PUTRESCINE IMPORTER PUUP"/>
    <property type="match status" value="1"/>
</dbReference>
<keyword evidence="3 5" id="KW-1133">Transmembrane helix</keyword>
<feature type="transmembrane region" description="Helical" evidence="5">
    <location>
        <begin position="213"/>
        <end position="235"/>
    </location>
</feature>
<keyword evidence="4 5" id="KW-0472">Membrane</keyword>
<evidence type="ECO:0000259" key="6">
    <source>
        <dbReference type="Pfam" id="PF00324"/>
    </source>
</evidence>
<feature type="transmembrane region" description="Helical" evidence="5">
    <location>
        <begin position="311"/>
        <end position="329"/>
    </location>
</feature>
<evidence type="ECO:0000313" key="8">
    <source>
        <dbReference type="Proteomes" id="UP000243688"/>
    </source>
</evidence>
<dbReference type="AlphaFoldDB" id="A0A2A6DY52"/>
<feature type="transmembrane region" description="Helical" evidence="5">
    <location>
        <begin position="5"/>
        <end position="24"/>
    </location>
</feature>
<feature type="transmembrane region" description="Helical" evidence="5">
    <location>
        <begin position="113"/>
        <end position="132"/>
    </location>
</feature>
<feature type="transmembrane region" description="Helical" evidence="5">
    <location>
        <begin position="172"/>
        <end position="192"/>
    </location>
</feature>
<dbReference type="PANTHER" id="PTHR42770">
    <property type="entry name" value="AMINO ACID TRANSPORTER-RELATED"/>
    <property type="match status" value="1"/>
</dbReference>
<dbReference type="GO" id="GO:0016020">
    <property type="term" value="C:membrane"/>
    <property type="evidence" value="ECO:0007669"/>
    <property type="project" value="UniProtKB-SubCell"/>
</dbReference>
<comment type="subcellular location">
    <subcellularLocation>
        <location evidence="1">Membrane</location>
        <topology evidence="1">Multi-pass membrane protein</topology>
    </subcellularLocation>
</comment>
<evidence type="ECO:0000256" key="2">
    <source>
        <dbReference type="ARBA" id="ARBA00022692"/>
    </source>
</evidence>
<keyword evidence="2 5" id="KW-0812">Transmembrane</keyword>
<gene>
    <name evidence="7" type="ORF">BLM47_11145</name>
</gene>
<dbReference type="Pfam" id="PF00324">
    <property type="entry name" value="AA_permease"/>
    <property type="match status" value="1"/>
</dbReference>
<feature type="transmembrane region" description="Helical" evidence="5">
    <location>
        <begin position="255"/>
        <end position="276"/>
    </location>
</feature>
<evidence type="ECO:0000256" key="5">
    <source>
        <dbReference type="SAM" id="Phobius"/>
    </source>
</evidence>
<accession>A0A2A6DY52</accession>